<accession>A0A1R3RMA4</accession>
<evidence type="ECO:0000313" key="2">
    <source>
        <dbReference type="Proteomes" id="UP000188318"/>
    </source>
</evidence>
<name>A0A1R3RMA4_ASPC5</name>
<dbReference type="VEuPathDB" id="FungiDB:ASPCADRAFT_515937"/>
<gene>
    <name evidence="1" type="ORF">ASPCADRAFT_515937</name>
</gene>
<protein>
    <submittedName>
        <fullName evidence="1">Uncharacterized protein</fullName>
    </submittedName>
</protein>
<proteinExistence type="predicted"/>
<sequence length="193" mass="21729">MADFSAASEDPNFVCLVCHPDQSSFDEWGTEPPVEDFITGFRDARHAQLRLYTNKQIAALRQTGEDSGLEPEWIAKLDERSQQVSTVVLQYCIRKSTWIQSLADAEQEFQVPGRADISAARDEIWWGWRVGFADAFWLFNGVDGGDVDMILLFTRPEFLDAEGVLHVDVPRGIPWGDIQDTSTVTGSERATRC</sequence>
<organism evidence="1 2">
    <name type="scientific">Aspergillus carbonarius (strain ITEM 5010)</name>
    <dbReference type="NCBI Taxonomy" id="602072"/>
    <lineage>
        <taxon>Eukaryota</taxon>
        <taxon>Fungi</taxon>
        <taxon>Dikarya</taxon>
        <taxon>Ascomycota</taxon>
        <taxon>Pezizomycotina</taxon>
        <taxon>Eurotiomycetes</taxon>
        <taxon>Eurotiomycetidae</taxon>
        <taxon>Eurotiales</taxon>
        <taxon>Aspergillaceae</taxon>
        <taxon>Aspergillus</taxon>
        <taxon>Aspergillus subgen. Circumdati</taxon>
    </lineage>
</organism>
<dbReference type="OMA" id="ANWAQAL"/>
<evidence type="ECO:0000313" key="1">
    <source>
        <dbReference type="EMBL" id="OOF95614.1"/>
    </source>
</evidence>
<dbReference type="Proteomes" id="UP000188318">
    <property type="component" value="Unassembled WGS sequence"/>
</dbReference>
<dbReference type="OrthoDB" id="4456803at2759"/>
<keyword evidence="2" id="KW-1185">Reference proteome</keyword>
<dbReference type="AlphaFoldDB" id="A0A1R3RMA4"/>
<dbReference type="EMBL" id="KV907500">
    <property type="protein sequence ID" value="OOF95614.1"/>
    <property type="molecule type" value="Genomic_DNA"/>
</dbReference>
<reference evidence="2" key="1">
    <citation type="journal article" date="2017" name="Genome Biol.">
        <title>Comparative genomics reveals high biological diversity and specific adaptations in the industrially and medically important fungal genus Aspergillus.</title>
        <authorList>
            <person name="de Vries R.P."/>
            <person name="Riley R."/>
            <person name="Wiebenga A."/>
            <person name="Aguilar-Osorio G."/>
            <person name="Amillis S."/>
            <person name="Uchima C.A."/>
            <person name="Anderluh G."/>
            <person name="Asadollahi M."/>
            <person name="Askin M."/>
            <person name="Barry K."/>
            <person name="Battaglia E."/>
            <person name="Bayram O."/>
            <person name="Benocci T."/>
            <person name="Braus-Stromeyer S.A."/>
            <person name="Caldana C."/>
            <person name="Canovas D."/>
            <person name="Cerqueira G.C."/>
            <person name="Chen F."/>
            <person name="Chen W."/>
            <person name="Choi C."/>
            <person name="Clum A."/>
            <person name="Dos Santos R.A."/>
            <person name="Damasio A.R."/>
            <person name="Diallinas G."/>
            <person name="Emri T."/>
            <person name="Fekete E."/>
            <person name="Flipphi M."/>
            <person name="Freyberg S."/>
            <person name="Gallo A."/>
            <person name="Gournas C."/>
            <person name="Habgood R."/>
            <person name="Hainaut M."/>
            <person name="Harispe M.L."/>
            <person name="Henrissat B."/>
            <person name="Hilden K.S."/>
            <person name="Hope R."/>
            <person name="Hossain A."/>
            <person name="Karabika E."/>
            <person name="Karaffa L."/>
            <person name="Karanyi Z."/>
            <person name="Krasevec N."/>
            <person name="Kuo A."/>
            <person name="Kusch H."/>
            <person name="LaButti K."/>
            <person name="Lagendijk E.L."/>
            <person name="Lapidus A."/>
            <person name="Levasseur A."/>
            <person name="Lindquist E."/>
            <person name="Lipzen A."/>
            <person name="Logrieco A.F."/>
            <person name="MacCabe A."/>
            <person name="Maekelae M.R."/>
            <person name="Malavazi I."/>
            <person name="Melin P."/>
            <person name="Meyer V."/>
            <person name="Mielnichuk N."/>
            <person name="Miskei M."/>
            <person name="Molnar A.P."/>
            <person name="Mule G."/>
            <person name="Ngan C.Y."/>
            <person name="Orejas M."/>
            <person name="Orosz E."/>
            <person name="Ouedraogo J.P."/>
            <person name="Overkamp K.M."/>
            <person name="Park H.-S."/>
            <person name="Perrone G."/>
            <person name="Piumi F."/>
            <person name="Punt P.J."/>
            <person name="Ram A.F."/>
            <person name="Ramon A."/>
            <person name="Rauscher S."/>
            <person name="Record E."/>
            <person name="Riano-Pachon D.M."/>
            <person name="Robert V."/>
            <person name="Roehrig J."/>
            <person name="Ruller R."/>
            <person name="Salamov A."/>
            <person name="Salih N.S."/>
            <person name="Samson R.A."/>
            <person name="Sandor E."/>
            <person name="Sanguinetti M."/>
            <person name="Schuetze T."/>
            <person name="Sepcic K."/>
            <person name="Shelest E."/>
            <person name="Sherlock G."/>
            <person name="Sophianopoulou V."/>
            <person name="Squina F.M."/>
            <person name="Sun H."/>
            <person name="Susca A."/>
            <person name="Todd R.B."/>
            <person name="Tsang A."/>
            <person name="Unkles S.E."/>
            <person name="van de Wiele N."/>
            <person name="van Rossen-Uffink D."/>
            <person name="Oliveira J.V."/>
            <person name="Vesth T.C."/>
            <person name="Visser J."/>
            <person name="Yu J.-H."/>
            <person name="Zhou M."/>
            <person name="Andersen M.R."/>
            <person name="Archer D.B."/>
            <person name="Baker S.E."/>
            <person name="Benoit I."/>
            <person name="Brakhage A.A."/>
            <person name="Braus G.H."/>
            <person name="Fischer R."/>
            <person name="Frisvad J.C."/>
            <person name="Goldman G.H."/>
            <person name="Houbraken J."/>
            <person name="Oakley B."/>
            <person name="Pocsi I."/>
            <person name="Scazzocchio C."/>
            <person name="Seiboth B."/>
            <person name="vanKuyk P.A."/>
            <person name="Wortman J."/>
            <person name="Dyer P.S."/>
            <person name="Grigoriev I.V."/>
        </authorList>
    </citation>
    <scope>NUCLEOTIDE SEQUENCE [LARGE SCALE GENOMIC DNA]</scope>
    <source>
        <strain evidence="2">ITEM 5010</strain>
    </source>
</reference>